<keyword evidence="5" id="KW-0233">DNA recombination</keyword>
<dbReference type="InterPro" id="IPR004107">
    <property type="entry name" value="Integrase_SAM-like_N"/>
</dbReference>
<dbReference type="EMBL" id="AGYR01000047">
    <property type="protein sequence ID" value="ENZ10321.1"/>
    <property type="molecule type" value="Genomic_DNA"/>
</dbReference>
<dbReference type="Gene3D" id="1.10.150.130">
    <property type="match status" value="1"/>
</dbReference>
<dbReference type="InterPro" id="IPR013762">
    <property type="entry name" value="Integrase-like_cat_sf"/>
</dbReference>
<dbReference type="PANTHER" id="PTHR30349">
    <property type="entry name" value="PHAGE INTEGRASE-RELATED"/>
    <property type="match status" value="1"/>
</dbReference>
<protein>
    <recommendedName>
        <fullName evidence="11">Integrase</fullName>
    </recommendedName>
</protein>
<dbReference type="InterPro" id="IPR010998">
    <property type="entry name" value="Integrase_recombinase_N"/>
</dbReference>
<dbReference type="PATRIC" id="fig|999408.3.peg.4620"/>
<dbReference type="InterPro" id="IPR050090">
    <property type="entry name" value="Tyrosine_recombinase_XerCD"/>
</dbReference>
<dbReference type="PROSITE" id="PS51900">
    <property type="entry name" value="CB"/>
    <property type="match status" value="1"/>
</dbReference>
<keyword evidence="3" id="KW-0229">DNA integration</keyword>
<gene>
    <name evidence="9" type="ORF">HMPREF1090_04302</name>
</gene>
<dbReference type="InterPro" id="IPR011010">
    <property type="entry name" value="DNA_brk_join_enz"/>
</dbReference>
<evidence type="ECO:0000313" key="9">
    <source>
        <dbReference type="EMBL" id="ENZ10321.1"/>
    </source>
</evidence>
<evidence type="ECO:0000256" key="1">
    <source>
        <dbReference type="ARBA" id="ARBA00003283"/>
    </source>
</evidence>
<evidence type="ECO:0000256" key="2">
    <source>
        <dbReference type="ARBA" id="ARBA00008857"/>
    </source>
</evidence>
<dbReference type="PANTHER" id="PTHR30349:SF41">
    <property type="entry name" value="INTEGRASE_RECOMBINASE PROTEIN MJ0367-RELATED"/>
    <property type="match status" value="1"/>
</dbReference>
<name>A0A0E2H592_9FIRM</name>
<sequence length="336" mass="38588">MKPTDFSMHLTAFLSDYLPVQKNVSRNTIKSYRDTFKLLLLFCEKEEAIPAEKITMKNLSSDLVGRFLNWLETERKSSVSTRNLRLTAIHSFFRYAQSESPESLYHYQKVLAIPVKKKRQSAVEHLSPEGIRLLLEQPDKYTAHGRRDLALMSLMYDSGARVQEIIDLSVRDFVPGNKPVLVLTGKGNKTRRVPVMKNTAALVEAYISENRLDLAHKASYPLFTNRQHNRLTKEGIAYIINKYAVMAHEISDKVPEKVKCHMLRHSKAVHLLQAGVNLIYIRDFLGHSDIKTTEIYARADTELKRKALENAYPDLVDSNLPDWSENGDLMEWLSKL</sequence>
<reference evidence="9 10" key="1">
    <citation type="submission" date="2013-01" db="EMBL/GenBank/DDBJ databases">
        <title>The Genome Sequence of Clostridium clostridioforme 90A8.</title>
        <authorList>
            <consortium name="The Broad Institute Genome Sequencing Platform"/>
            <person name="Earl A."/>
            <person name="Ward D."/>
            <person name="Feldgarden M."/>
            <person name="Gevers D."/>
            <person name="Courvalin P."/>
            <person name="Lambert T."/>
            <person name="Walker B."/>
            <person name="Young S.K."/>
            <person name="Zeng Q."/>
            <person name="Gargeya S."/>
            <person name="Fitzgerald M."/>
            <person name="Haas B."/>
            <person name="Abouelleil A."/>
            <person name="Alvarado L."/>
            <person name="Arachchi H.M."/>
            <person name="Berlin A.M."/>
            <person name="Chapman S.B."/>
            <person name="Dewar J."/>
            <person name="Goldberg J."/>
            <person name="Griggs A."/>
            <person name="Gujja S."/>
            <person name="Hansen M."/>
            <person name="Howarth C."/>
            <person name="Imamovic A."/>
            <person name="Larimer J."/>
            <person name="McCowan C."/>
            <person name="Murphy C."/>
            <person name="Neiman D."/>
            <person name="Pearson M."/>
            <person name="Priest M."/>
            <person name="Roberts A."/>
            <person name="Saif S."/>
            <person name="Shea T."/>
            <person name="Sisk P."/>
            <person name="Sykes S."/>
            <person name="Wortman J."/>
            <person name="Nusbaum C."/>
            <person name="Birren B."/>
        </authorList>
    </citation>
    <scope>NUCLEOTIDE SEQUENCE [LARGE SCALE GENOMIC DNA]</scope>
    <source>
        <strain evidence="9 10">90A8</strain>
    </source>
</reference>
<dbReference type="PROSITE" id="PS51898">
    <property type="entry name" value="TYR_RECOMBINASE"/>
    <property type="match status" value="1"/>
</dbReference>
<evidence type="ECO:0000256" key="6">
    <source>
        <dbReference type="PROSITE-ProRule" id="PRU01248"/>
    </source>
</evidence>
<organism evidence="9 10">
    <name type="scientific">[Clostridium] clostridioforme 90A8</name>
    <dbReference type="NCBI Taxonomy" id="999408"/>
    <lineage>
        <taxon>Bacteria</taxon>
        <taxon>Bacillati</taxon>
        <taxon>Bacillota</taxon>
        <taxon>Clostridia</taxon>
        <taxon>Lachnospirales</taxon>
        <taxon>Lachnospiraceae</taxon>
        <taxon>Enterocloster</taxon>
    </lineage>
</organism>
<dbReference type="Pfam" id="PF00589">
    <property type="entry name" value="Phage_integrase"/>
    <property type="match status" value="1"/>
</dbReference>
<dbReference type="Proteomes" id="UP000013085">
    <property type="component" value="Unassembled WGS sequence"/>
</dbReference>
<dbReference type="HOGENOM" id="CLU_027562_9_1_9"/>
<dbReference type="Gene3D" id="1.10.443.10">
    <property type="entry name" value="Intergrase catalytic core"/>
    <property type="match status" value="1"/>
</dbReference>
<dbReference type="AlphaFoldDB" id="A0A0E2H592"/>
<keyword evidence="4 6" id="KW-0238">DNA-binding</keyword>
<evidence type="ECO:0000256" key="3">
    <source>
        <dbReference type="ARBA" id="ARBA00022908"/>
    </source>
</evidence>
<dbReference type="SUPFAM" id="SSF56349">
    <property type="entry name" value="DNA breaking-rejoining enzymes"/>
    <property type="match status" value="1"/>
</dbReference>
<dbReference type="RefSeq" id="WP_002594078.1">
    <property type="nucleotide sequence ID" value="NZ_KB850983.1"/>
</dbReference>
<comment type="caution">
    <text evidence="9">The sequence shown here is derived from an EMBL/GenBank/DDBJ whole genome shotgun (WGS) entry which is preliminary data.</text>
</comment>
<accession>A0A0E2H592</accession>
<dbReference type="GeneID" id="57964235"/>
<feature type="domain" description="Tyr recombinase" evidence="7">
    <location>
        <begin position="121"/>
        <end position="309"/>
    </location>
</feature>
<evidence type="ECO:0000256" key="4">
    <source>
        <dbReference type="ARBA" id="ARBA00023125"/>
    </source>
</evidence>
<evidence type="ECO:0000313" key="10">
    <source>
        <dbReference type="Proteomes" id="UP000013085"/>
    </source>
</evidence>
<feature type="domain" description="Core-binding (CB)" evidence="8">
    <location>
        <begin position="1"/>
        <end position="97"/>
    </location>
</feature>
<evidence type="ECO:0000259" key="8">
    <source>
        <dbReference type="PROSITE" id="PS51900"/>
    </source>
</evidence>
<dbReference type="InterPro" id="IPR002104">
    <property type="entry name" value="Integrase_catalytic"/>
</dbReference>
<comment type="function">
    <text evidence="1">Site-specific tyrosine recombinase, which acts by catalyzing the cutting and rejoining of the recombining DNA molecules.</text>
</comment>
<dbReference type="GO" id="GO:0015074">
    <property type="term" value="P:DNA integration"/>
    <property type="evidence" value="ECO:0007669"/>
    <property type="project" value="UniProtKB-KW"/>
</dbReference>
<evidence type="ECO:0000259" key="7">
    <source>
        <dbReference type="PROSITE" id="PS51898"/>
    </source>
</evidence>
<dbReference type="GO" id="GO:0006310">
    <property type="term" value="P:DNA recombination"/>
    <property type="evidence" value="ECO:0007669"/>
    <property type="project" value="UniProtKB-KW"/>
</dbReference>
<comment type="similarity">
    <text evidence="2">Belongs to the 'phage' integrase family.</text>
</comment>
<evidence type="ECO:0000256" key="5">
    <source>
        <dbReference type="ARBA" id="ARBA00023172"/>
    </source>
</evidence>
<dbReference type="GO" id="GO:0003677">
    <property type="term" value="F:DNA binding"/>
    <property type="evidence" value="ECO:0007669"/>
    <property type="project" value="UniProtKB-UniRule"/>
</dbReference>
<dbReference type="InterPro" id="IPR044068">
    <property type="entry name" value="CB"/>
</dbReference>
<evidence type="ECO:0008006" key="11">
    <source>
        <dbReference type="Google" id="ProtNLM"/>
    </source>
</evidence>
<dbReference type="CDD" id="cd01182">
    <property type="entry name" value="INT_RitC_C_like"/>
    <property type="match status" value="1"/>
</dbReference>
<proteinExistence type="inferred from homology"/>
<dbReference type="Pfam" id="PF02899">
    <property type="entry name" value="Phage_int_SAM_1"/>
    <property type="match status" value="1"/>
</dbReference>